<dbReference type="EMBL" id="JADDIV010000001">
    <property type="protein sequence ID" value="MBE7366055.1"/>
    <property type="molecule type" value="Genomic_DNA"/>
</dbReference>
<dbReference type="Proteomes" id="UP000806285">
    <property type="component" value="Unassembled WGS sequence"/>
</dbReference>
<evidence type="ECO:0000313" key="4">
    <source>
        <dbReference type="Proteomes" id="UP000806285"/>
    </source>
</evidence>
<evidence type="ECO:0000256" key="1">
    <source>
        <dbReference type="SAM" id="MobiDB-lite"/>
    </source>
</evidence>
<dbReference type="RefSeq" id="WP_193674695.1">
    <property type="nucleotide sequence ID" value="NZ_JADDIV010000001.1"/>
</dbReference>
<reference evidence="3 4" key="1">
    <citation type="submission" date="2020-10" db="EMBL/GenBank/DDBJ databases">
        <title>Ramlibacter sp. HM2 16S ribosomal RNA gene Genome sequencing and assembly.</title>
        <authorList>
            <person name="Kang M."/>
        </authorList>
    </citation>
    <scope>NUCLEOTIDE SEQUENCE [LARGE SCALE GENOMIC DNA]</scope>
    <source>
        <strain evidence="3 4">HM2</strain>
    </source>
</reference>
<accession>A0ABR9RXT2</accession>
<feature type="region of interest" description="Disordered" evidence="1">
    <location>
        <begin position="1"/>
        <end position="24"/>
    </location>
</feature>
<organism evidence="3 4">
    <name type="scientific">Ramlibacter pallidus</name>
    <dbReference type="NCBI Taxonomy" id="2780087"/>
    <lineage>
        <taxon>Bacteria</taxon>
        <taxon>Pseudomonadati</taxon>
        <taxon>Pseudomonadota</taxon>
        <taxon>Betaproteobacteria</taxon>
        <taxon>Burkholderiales</taxon>
        <taxon>Comamonadaceae</taxon>
        <taxon>Ramlibacter</taxon>
    </lineage>
</organism>
<name>A0ABR9RXT2_9BURK</name>
<feature type="transmembrane region" description="Helical" evidence="2">
    <location>
        <begin position="26"/>
        <end position="48"/>
    </location>
</feature>
<proteinExistence type="predicted"/>
<keyword evidence="2" id="KW-1133">Transmembrane helix</keyword>
<keyword evidence="2" id="KW-0812">Transmembrane</keyword>
<comment type="caution">
    <text evidence="3">The sequence shown here is derived from an EMBL/GenBank/DDBJ whole genome shotgun (WGS) entry which is preliminary data.</text>
</comment>
<protein>
    <submittedName>
        <fullName evidence="3">TIGR02588 family protein</fullName>
    </submittedName>
</protein>
<gene>
    <name evidence="3" type="ORF">IM787_00615</name>
</gene>
<keyword evidence="4" id="KW-1185">Reference proteome</keyword>
<keyword evidence="2" id="KW-0472">Membrane</keyword>
<evidence type="ECO:0000256" key="2">
    <source>
        <dbReference type="SAM" id="Phobius"/>
    </source>
</evidence>
<sequence>MANTRDNPKNPAGPKRQDGAEPPPPFWEWVAAGVGLLLLVASIGYLLVDAVTARDGQPQPRIEIVDVAPQGGQFVVRLKVHNDGRATAAALRVAGELRRGETVLESSELELDYLPGRSSREAALLFTQDPRTLQLALSSRSWQKP</sequence>
<evidence type="ECO:0000313" key="3">
    <source>
        <dbReference type="EMBL" id="MBE7366055.1"/>
    </source>
</evidence>